<gene>
    <name evidence="3" type="ORF">I4J89_40450</name>
</gene>
<evidence type="ECO:0000313" key="3">
    <source>
        <dbReference type="EMBL" id="MBG0567734.1"/>
    </source>
</evidence>
<organism evidence="3 4">
    <name type="scientific">Actinoplanes aureus</name>
    <dbReference type="NCBI Taxonomy" id="2792083"/>
    <lineage>
        <taxon>Bacteria</taxon>
        <taxon>Bacillati</taxon>
        <taxon>Actinomycetota</taxon>
        <taxon>Actinomycetes</taxon>
        <taxon>Micromonosporales</taxon>
        <taxon>Micromonosporaceae</taxon>
        <taxon>Actinoplanes</taxon>
    </lineage>
</organism>
<evidence type="ECO:0000256" key="1">
    <source>
        <dbReference type="SAM" id="Phobius"/>
    </source>
</evidence>
<feature type="transmembrane region" description="Helical" evidence="1">
    <location>
        <begin position="141"/>
        <end position="161"/>
    </location>
</feature>
<sequence length="167" mass="16391">MRISVPAAAAALAVGLAVPGVPALVQVPAAHAAAAVFVELNPSTVPAGDELSLRASCDDNLEPATVTAEPFGEVTVQPEFGFLTATVRVPADTEPGDYPAALRCPKGGAATATLHVVAKVEPTRGPATGGGGTAPGPTASILVGGGLAAIVAGLALAVLSFRRRRVG</sequence>
<keyword evidence="1" id="KW-1133">Transmembrane helix</keyword>
<reference evidence="3" key="1">
    <citation type="submission" date="2020-11" db="EMBL/GenBank/DDBJ databases">
        <title>Isolation and identification of active actinomycetes.</title>
        <authorList>
            <person name="Sun X."/>
        </authorList>
    </citation>
    <scope>NUCLEOTIDE SEQUENCE</scope>
    <source>
        <strain evidence="3">NEAU-A11</strain>
    </source>
</reference>
<keyword evidence="4" id="KW-1185">Reference proteome</keyword>
<dbReference type="AlphaFoldDB" id="A0A931G6Z9"/>
<comment type="caution">
    <text evidence="3">The sequence shown here is derived from an EMBL/GenBank/DDBJ whole genome shotgun (WGS) entry which is preliminary data.</text>
</comment>
<dbReference type="RefSeq" id="WP_196419504.1">
    <property type="nucleotide sequence ID" value="NZ_JADQTO010000029.1"/>
</dbReference>
<dbReference type="Proteomes" id="UP000598146">
    <property type="component" value="Unassembled WGS sequence"/>
</dbReference>
<dbReference type="EMBL" id="JADQTO010000029">
    <property type="protein sequence ID" value="MBG0567734.1"/>
    <property type="molecule type" value="Genomic_DNA"/>
</dbReference>
<accession>A0A931G6Z9</accession>
<feature type="signal peptide" evidence="2">
    <location>
        <begin position="1"/>
        <end position="23"/>
    </location>
</feature>
<proteinExistence type="predicted"/>
<evidence type="ECO:0000313" key="4">
    <source>
        <dbReference type="Proteomes" id="UP000598146"/>
    </source>
</evidence>
<keyword evidence="1" id="KW-0812">Transmembrane</keyword>
<feature type="chain" id="PRO_5038908193" evidence="2">
    <location>
        <begin position="24"/>
        <end position="167"/>
    </location>
</feature>
<protein>
    <submittedName>
        <fullName evidence="3">Uncharacterized protein</fullName>
    </submittedName>
</protein>
<keyword evidence="1" id="KW-0472">Membrane</keyword>
<name>A0A931G6Z9_9ACTN</name>
<keyword evidence="2" id="KW-0732">Signal</keyword>
<evidence type="ECO:0000256" key="2">
    <source>
        <dbReference type="SAM" id="SignalP"/>
    </source>
</evidence>